<organism evidence="2 3">
    <name type="scientific">Paenibacillus lactis</name>
    <dbReference type="NCBI Taxonomy" id="228574"/>
    <lineage>
        <taxon>Bacteria</taxon>
        <taxon>Bacillati</taxon>
        <taxon>Bacillota</taxon>
        <taxon>Bacilli</taxon>
        <taxon>Bacillales</taxon>
        <taxon>Paenibacillaceae</taxon>
        <taxon>Paenibacillus</taxon>
    </lineage>
</organism>
<evidence type="ECO:0000259" key="1">
    <source>
        <dbReference type="PROSITE" id="PS50887"/>
    </source>
</evidence>
<dbReference type="Proteomes" id="UP000706926">
    <property type="component" value="Unassembled WGS sequence"/>
</dbReference>
<dbReference type="Gene3D" id="3.30.70.270">
    <property type="match status" value="1"/>
</dbReference>
<proteinExistence type="predicted"/>
<protein>
    <submittedName>
        <fullName evidence="2">Diguanylate cyclase (GGDEF)-like protein</fullName>
    </submittedName>
</protein>
<dbReference type="InterPro" id="IPR003018">
    <property type="entry name" value="GAF"/>
</dbReference>
<dbReference type="PROSITE" id="PS50887">
    <property type="entry name" value="GGDEF"/>
    <property type="match status" value="1"/>
</dbReference>
<feature type="domain" description="GGDEF" evidence="1">
    <location>
        <begin position="527"/>
        <end position="656"/>
    </location>
</feature>
<dbReference type="RefSeq" id="WP_210095530.1">
    <property type="nucleotide sequence ID" value="NZ_CP139098.1"/>
</dbReference>
<evidence type="ECO:0000313" key="3">
    <source>
        <dbReference type="Proteomes" id="UP000706926"/>
    </source>
</evidence>
<dbReference type="NCBIfam" id="TIGR00254">
    <property type="entry name" value="GGDEF"/>
    <property type="match status" value="1"/>
</dbReference>
<name>A0ABS4FIH8_9BACL</name>
<dbReference type="InterPro" id="IPR029787">
    <property type="entry name" value="Nucleotide_cyclase"/>
</dbReference>
<dbReference type="InterPro" id="IPR000160">
    <property type="entry name" value="GGDEF_dom"/>
</dbReference>
<dbReference type="Pfam" id="PF00990">
    <property type="entry name" value="GGDEF"/>
    <property type="match status" value="1"/>
</dbReference>
<dbReference type="InterPro" id="IPR043128">
    <property type="entry name" value="Rev_trsase/Diguanyl_cyclase"/>
</dbReference>
<keyword evidence="3" id="KW-1185">Reference proteome</keyword>
<dbReference type="InterPro" id="IPR050469">
    <property type="entry name" value="Diguanylate_Cyclase"/>
</dbReference>
<dbReference type="Pfam" id="PF01590">
    <property type="entry name" value="GAF"/>
    <property type="match status" value="1"/>
</dbReference>
<dbReference type="PANTHER" id="PTHR45138">
    <property type="entry name" value="REGULATORY COMPONENTS OF SENSORY TRANSDUCTION SYSTEM"/>
    <property type="match status" value="1"/>
</dbReference>
<evidence type="ECO:0000313" key="2">
    <source>
        <dbReference type="EMBL" id="MBP1895998.1"/>
    </source>
</evidence>
<dbReference type="InterPro" id="IPR029016">
    <property type="entry name" value="GAF-like_dom_sf"/>
</dbReference>
<dbReference type="SMART" id="SM00267">
    <property type="entry name" value="GGDEF"/>
    <property type="match status" value="1"/>
</dbReference>
<gene>
    <name evidence="2" type="ORF">J2Z18_005108</name>
</gene>
<dbReference type="EMBL" id="JAGGKI010000019">
    <property type="protein sequence ID" value="MBP1895998.1"/>
    <property type="molecule type" value="Genomic_DNA"/>
</dbReference>
<dbReference type="CDD" id="cd01949">
    <property type="entry name" value="GGDEF"/>
    <property type="match status" value="1"/>
</dbReference>
<dbReference type="SUPFAM" id="SSF55073">
    <property type="entry name" value="Nucleotide cyclase"/>
    <property type="match status" value="1"/>
</dbReference>
<dbReference type="Gene3D" id="3.30.450.40">
    <property type="match status" value="2"/>
</dbReference>
<reference evidence="2 3" key="1">
    <citation type="submission" date="2021-03" db="EMBL/GenBank/DDBJ databases">
        <title>Genomic Encyclopedia of Type Strains, Phase IV (KMG-IV): sequencing the most valuable type-strain genomes for metagenomic binning, comparative biology and taxonomic classification.</title>
        <authorList>
            <person name="Goeker M."/>
        </authorList>
    </citation>
    <scope>NUCLEOTIDE SEQUENCE [LARGE SCALE GENOMIC DNA]</scope>
    <source>
        <strain evidence="2 3">DSM 15596</strain>
    </source>
</reference>
<dbReference type="SMART" id="SM00065">
    <property type="entry name" value="GAF"/>
    <property type="match status" value="1"/>
</dbReference>
<sequence length="659" mass="74478">MSEEQPKVYERPPGYADMFNDAGRNAGSKSGLSLQGLDITAYDYPYLQTLIEKSYSEWQKENAGAEALKKFRWAVLSHQGAWLSGDSGLREYFAAGEDGAVHRSLSDKMPASGMNPGLYEGSVVCSVPLFTRSEGDLFAVMVSVSPGSAGEELALMVTESQALLFRTCFYRKFESMFVNDLVRVHDHAKLEAYRRSVLFQYVKRMHVQIDVHSVLSEAIESVLALYPEAKVELFMSQDHESSHPLVRPLLLQHWQEDVYVRTFMEGTLTIREHPESQNTVEIGIPMGGKQGVYGVLHIEVDKPVLPDMDLELLGMMADAAGTAFENAKLYEQSNLMIHELRMINELTQRLNKSLHLAEIFQFANHELLKILEADYCCILIYNAELGGLEVVSCNAEWLAKEVFEKDYGLGGLVYHSKEPLILSDYNEERPAESKLMETTNSSSMIATPLTVNGEVRGVVLLTHAKRHYFSYDSYRLLQALTSHIGLAIGNAFLHAEVRRMANRDMLTELYARHYLDEVIYECQNRDFCGALIVIDIDQFKQVNDTFGHQRGDKILKQVSNIVKSTIRHSDIPARWGGEELAVYLPGIEIQQAVQVAERIRTRVAEETDPRVTVSCGISEWNWTNNKISVESLFYRADMALYEAKKNGRNRIVVEKAETV</sequence>
<comment type="caution">
    <text evidence="2">The sequence shown here is derived from an EMBL/GenBank/DDBJ whole genome shotgun (WGS) entry which is preliminary data.</text>
</comment>
<dbReference type="SUPFAM" id="SSF55781">
    <property type="entry name" value="GAF domain-like"/>
    <property type="match status" value="2"/>
</dbReference>
<dbReference type="PANTHER" id="PTHR45138:SF9">
    <property type="entry name" value="DIGUANYLATE CYCLASE DGCM-RELATED"/>
    <property type="match status" value="1"/>
</dbReference>
<dbReference type="GeneID" id="95406981"/>
<accession>A0ABS4FIH8</accession>